<evidence type="ECO:0000313" key="1">
    <source>
        <dbReference type="EMBL" id="RZF20474.1"/>
    </source>
</evidence>
<keyword evidence="2" id="KW-1185">Reference proteome</keyword>
<sequence length="69" mass="7833">MKNQLVNSKTAEISGSNTNQNQLQLFNSLYIDFTETKKILASIREKIIKTDLIIFRLPVASIGPLKRNI</sequence>
<dbReference type="EMBL" id="QDKL01000003">
    <property type="protein sequence ID" value="RZF20474.1"/>
    <property type="molecule type" value="Genomic_DNA"/>
</dbReference>
<name>A0ABY0IBX9_9BACT</name>
<evidence type="ECO:0000313" key="2">
    <source>
        <dbReference type="Proteomes" id="UP000443582"/>
    </source>
</evidence>
<comment type="caution">
    <text evidence="1">The sequence shown here is derived from an EMBL/GenBank/DDBJ whole genome shotgun (WGS) entry which is preliminary data.</text>
</comment>
<proteinExistence type="predicted"/>
<protein>
    <submittedName>
        <fullName evidence="1">Uncharacterized protein</fullName>
    </submittedName>
</protein>
<organism evidence="1 2">
    <name type="scientific">Halobacteriovorax vibrionivorans</name>
    <dbReference type="NCBI Taxonomy" id="2152716"/>
    <lineage>
        <taxon>Bacteria</taxon>
        <taxon>Pseudomonadati</taxon>
        <taxon>Bdellovibrionota</taxon>
        <taxon>Bacteriovoracia</taxon>
        <taxon>Bacteriovoracales</taxon>
        <taxon>Halobacteriovoraceae</taxon>
        <taxon>Halobacteriovorax</taxon>
    </lineage>
</organism>
<accession>A0ABY0IBX9</accession>
<reference evidence="2" key="1">
    <citation type="journal article" date="2019" name="Int. J. Syst. Evol. Microbiol.">
        <title>Halobacteriovorax valvorus sp. nov., a novel prokaryotic predator isolated from coastal seawater of China.</title>
        <authorList>
            <person name="Chen M.-X."/>
        </authorList>
    </citation>
    <scope>NUCLEOTIDE SEQUENCE [LARGE SCALE GENOMIC DNA]</scope>
    <source>
        <strain evidence="2">BL9</strain>
    </source>
</reference>
<dbReference type="Proteomes" id="UP000443582">
    <property type="component" value="Unassembled WGS sequence"/>
</dbReference>
<gene>
    <name evidence="1" type="ORF">DAY19_10825</name>
</gene>
<dbReference type="RefSeq" id="WP_133296946.1">
    <property type="nucleotide sequence ID" value="NZ_QDKL01000003.1"/>
</dbReference>